<protein>
    <submittedName>
        <fullName evidence="1">Uncharacterized protein</fullName>
    </submittedName>
</protein>
<accession>A0A542Z9I8</accession>
<keyword evidence="2" id="KW-1185">Reference proteome</keyword>
<dbReference type="Proteomes" id="UP000319514">
    <property type="component" value="Unassembled WGS sequence"/>
</dbReference>
<dbReference type="AlphaFoldDB" id="A0A542Z9I8"/>
<evidence type="ECO:0000313" key="2">
    <source>
        <dbReference type="Proteomes" id="UP000319514"/>
    </source>
</evidence>
<reference evidence="1 2" key="1">
    <citation type="submission" date="2019-06" db="EMBL/GenBank/DDBJ databases">
        <title>Sequencing the genomes of 1000 actinobacteria strains.</title>
        <authorList>
            <person name="Klenk H.-P."/>
        </authorList>
    </citation>
    <scope>NUCLEOTIDE SEQUENCE [LARGE SCALE GENOMIC DNA]</scope>
    <source>
        <strain evidence="1 2">DSM 18082</strain>
    </source>
</reference>
<organism evidence="1 2">
    <name type="scientific">Oryzihumus leptocrescens</name>
    <dbReference type="NCBI Taxonomy" id="297536"/>
    <lineage>
        <taxon>Bacteria</taxon>
        <taxon>Bacillati</taxon>
        <taxon>Actinomycetota</taxon>
        <taxon>Actinomycetes</taxon>
        <taxon>Micrococcales</taxon>
        <taxon>Intrasporangiaceae</taxon>
        <taxon>Oryzihumus</taxon>
    </lineage>
</organism>
<proteinExistence type="predicted"/>
<comment type="caution">
    <text evidence="1">The sequence shown here is derived from an EMBL/GenBank/DDBJ whole genome shotgun (WGS) entry which is preliminary data.</text>
</comment>
<sequence>MVRAKKVLIWVLGAFAVYAIITAPTQAADIVHQVWELLMQGFVNLGHFFDALLGNK</sequence>
<gene>
    <name evidence="1" type="ORF">FB474_3777</name>
</gene>
<dbReference type="EMBL" id="VFOQ01000002">
    <property type="protein sequence ID" value="TQL57009.1"/>
    <property type="molecule type" value="Genomic_DNA"/>
</dbReference>
<evidence type="ECO:0000313" key="1">
    <source>
        <dbReference type="EMBL" id="TQL57009.1"/>
    </source>
</evidence>
<name>A0A542Z9I8_9MICO</name>
<dbReference type="RefSeq" id="WP_185746265.1">
    <property type="nucleotide sequence ID" value="NZ_BAAAKX010000019.1"/>
</dbReference>